<sequence length="228" mass="24126">MPENEEPAPISPPLENPPSEHRKSVDNPPIAERKPEKTKTEAWQARVWTAAAGNLWIISIGILANITLIGIGVYSLLERQSATPNIMFQLCAMAIVSSSMLKGISVLVGASLCFAGIAISFFAHEKATTVNASYGSPPKSEAEGSNLQVPIKNSAAVAIGAYSPGIVAVIFGCVIIGIAIIKSGSLDCPITNESQASSEQRQAETENYEMPPPDQVGPGAEQKEELKQ</sequence>
<organism evidence="3 4">
    <name type="scientific">Pseudomonas nitroreducens</name>
    <dbReference type="NCBI Taxonomy" id="46680"/>
    <lineage>
        <taxon>Bacteria</taxon>
        <taxon>Pseudomonadati</taxon>
        <taxon>Pseudomonadota</taxon>
        <taxon>Gammaproteobacteria</taxon>
        <taxon>Pseudomonadales</taxon>
        <taxon>Pseudomonadaceae</taxon>
        <taxon>Pseudomonas</taxon>
    </lineage>
</organism>
<evidence type="ECO:0000313" key="4">
    <source>
        <dbReference type="Proteomes" id="UP000566995"/>
    </source>
</evidence>
<gene>
    <name evidence="3" type="ORF">HNP46_006372</name>
</gene>
<feature type="transmembrane region" description="Helical" evidence="2">
    <location>
        <begin position="103"/>
        <end position="123"/>
    </location>
</feature>
<protein>
    <submittedName>
        <fullName evidence="3">Uncharacterized protein</fullName>
    </submittedName>
</protein>
<dbReference type="RefSeq" id="WP_184596982.1">
    <property type="nucleotide sequence ID" value="NZ_JACHLI010000040.1"/>
</dbReference>
<feature type="region of interest" description="Disordered" evidence="1">
    <location>
        <begin position="191"/>
        <end position="228"/>
    </location>
</feature>
<proteinExistence type="predicted"/>
<name>A0A7W7KRW4_PSENT</name>
<feature type="region of interest" description="Disordered" evidence="1">
    <location>
        <begin position="1"/>
        <end position="38"/>
    </location>
</feature>
<feature type="compositionally biased region" description="Basic and acidic residues" evidence="1">
    <location>
        <begin position="18"/>
        <end position="38"/>
    </location>
</feature>
<keyword evidence="2" id="KW-1133">Transmembrane helix</keyword>
<evidence type="ECO:0000256" key="1">
    <source>
        <dbReference type="SAM" id="MobiDB-lite"/>
    </source>
</evidence>
<keyword evidence="2" id="KW-0812">Transmembrane</keyword>
<dbReference type="AlphaFoldDB" id="A0A7W7KRW4"/>
<keyword evidence="2" id="KW-0472">Membrane</keyword>
<dbReference type="Proteomes" id="UP000566995">
    <property type="component" value="Unassembled WGS sequence"/>
</dbReference>
<reference evidence="3 4" key="1">
    <citation type="submission" date="2020-08" db="EMBL/GenBank/DDBJ databases">
        <title>Functional genomics of gut bacteria from endangered species of beetles.</title>
        <authorList>
            <person name="Carlos-Shanley C."/>
        </authorList>
    </citation>
    <scope>NUCLEOTIDE SEQUENCE [LARGE SCALE GENOMIC DNA]</scope>
    <source>
        <strain evidence="3 4">S00179</strain>
    </source>
</reference>
<feature type="transmembrane region" description="Helical" evidence="2">
    <location>
        <begin position="55"/>
        <end position="77"/>
    </location>
</feature>
<dbReference type="EMBL" id="JACHLI010000040">
    <property type="protein sequence ID" value="MBB4867459.1"/>
    <property type="molecule type" value="Genomic_DNA"/>
</dbReference>
<feature type="compositionally biased region" description="Polar residues" evidence="1">
    <location>
        <begin position="191"/>
        <end position="200"/>
    </location>
</feature>
<comment type="caution">
    <text evidence="3">The sequence shown here is derived from an EMBL/GenBank/DDBJ whole genome shotgun (WGS) entry which is preliminary data.</text>
</comment>
<evidence type="ECO:0000256" key="2">
    <source>
        <dbReference type="SAM" id="Phobius"/>
    </source>
</evidence>
<evidence type="ECO:0000313" key="3">
    <source>
        <dbReference type="EMBL" id="MBB4867459.1"/>
    </source>
</evidence>
<accession>A0A7W7KRW4</accession>
<feature type="transmembrane region" description="Helical" evidence="2">
    <location>
        <begin position="155"/>
        <end position="181"/>
    </location>
</feature>